<keyword evidence="7" id="KW-1185">Reference proteome</keyword>
<evidence type="ECO:0000256" key="3">
    <source>
        <dbReference type="ARBA" id="ARBA00023239"/>
    </source>
</evidence>
<keyword evidence="3" id="KW-0456">Lyase</keyword>
<evidence type="ECO:0000256" key="2">
    <source>
        <dbReference type="ARBA" id="ARBA00023145"/>
    </source>
</evidence>
<keyword evidence="1" id="KW-0210">Decarboxylase</keyword>
<dbReference type="Pfam" id="PF02666">
    <property type="entry name" value="PS_Dcarbxylase"/>
    <property type="match status" value="1"/>
</dbReference>
<proteinExistence type="predicted"/>
<evidence type="ECO:0000259" key="5">
    <source>
        <dbReference type="Pfam" id="PF12588"/>
    </source>
</evidence>
<dbReference type="Proteomes" id="UP001238540">
    <property type="component" value="Unassembled WGS sequence"/>
</dbReference>
<gene>
    <name evidence="6" type="ORF">QWZ16_11955</name>
</gene>
<accession>A0ABT8BUN9</accession>
<organism evidence="6 7">
    <name type="scientific">Vibrio ostreicida</name>
    <dbReference type="NCBI Taxonomy" id="526588"/>
    <lineage>
        <taxon>Bacteria</taxon>
        <taxon>Pseudomonadati</taxon>
        <taxon>Pseudomonadota</taxon>
        <taxon>Gammaproteobacteria</taxon>
        <taxon>Vibrionales</taxon>
        <taxon>Vibrionaceae</taxon>
        <taxon>Vibrio</taxon>
    </lineage>
</organism>
<comment type="caution">
    <text evidence="6">The sequence shown here is derived from an EMBL/GenBank/DDBJ whole genome shotgun (WGS) entry which is preliminary data.</text>
</comment>
<dbReference type="PANTHER" id="PTHR10067:SF9">
    <property type="entry name" value="PHOSPHATIDYLSERINE DECARBOXYLASE FAMILY PROTEIN (AFU_ORTHOLOGUE AFUA_7G01730)"/>
    <property type="match status" value="1"/>
</dbReference>
<evidence type="ECO:0000256" key="4">
    <source>
        <dbReference type="ARBA" id="ARBA00023317"/>
    </source>
</evidence>
<feature type="domain" description="L-tryptophan decarboxylase PsiD-like" evidence="5">
    <location>
        <begin position="61"/>
        <end position="200"/>
    </location>
</feature>
<dbReference type="Pfam" id="PF12588">
    <property type="entry name" value="PSDC"/>
    <property type="match status" value="1"/>
</dbReference>
<name>A0ABT8BUN9_9VIBR</name>
<dbReference type="EMBL" id="JAUFQC010000001">
    <property type="protein sequence ID" value="MDN3610419.1"/>
    <property type="molecule type" value="Genomic_DNA"/>
</dbReference>
<keyword evidence="4" id="KW-0670">Pyruvate</keyword>
<protein>
    <submittedName>
        <fullName evidence="6">Phosphatidylserine decarboxylase family protein</fullName>
    </submittedName>
</protein>
<evidence type="ECO:0000256" key="1">
    <source>
        <dbReference type="ARBA" id="ARBA00022793"/>
    </source>
</evidence>
<dbReference type="InterPro" id="IPR003817">
    <property type="entry name" value="PS_Dcarbxylase"/>
</dbReference>
<evidence type="ECO:0000313" key="7">
    <source>
        <dbReference type="Proteomes" id="UP001238540"/>
    </source>
</evidence>
<sequence length="463" mass="52712">MNVLNKALLHDDYCWLSINKESAARFMDMLRERIDTKRIKNGFPLLSDSLCLHHKEREHLSPVMQEFRNLIDNNSTLRMGLTKMIDQVPGYYKDPDAQGFYLRSIDEMILLVDHIITSTAPEYNETDLVGFPINSILNWTMGVPAGGEVFRNPDLNSMFEKVLNTWAEFLNSRQSLYVFDYSNQTNKSGGWRSPSALEQLNMEQYLDAPQLDAFLNSTNPVTDAHFPYQSWNDFFTRRFKNAAQRPISQDLGIVSACDSKIYNIEHDVKLENWFWVKAQPYSLRDMLANQDLPLATGAEKIRQDKQHFDTYVQPFVGGTVYQAFLSATKYHRWHSPVSGVIKKKYVKNGTYYSAALAEGMDPASPDESQGYIAHTAARAMIFIESDDPKIGLMCLMTIGMAEVSSNIITVEEDQRVTKGDQIGFFQYGGSSHCLVFQKDVIKAFDFSVGDEVEMGQLIATVNH</sequence>
<keyword evidence="2" id="KW-0865">Zymogen</keyword>
<dbReference type="PANTHER" id="PTHR10067">
    <property type="entry name" value="PHOSPHATIDYLSERINE DECARBOXYLASE"/>
    <property type="match status" value="1"/>
</dbReference>
<reference evidence="7" key="1">
    <citation type="journal article" date="2019" name="Int. J. Syst. Evol. Microbiol.">
        <title>The Global Catalogue of Microorganisms (GCM) 10K type strain sequencing project: providing services to taxonomists for standard genome sequencing and annotation.</title>
        <authorList>
            <consortium name="The Broad Institute Genomics Platform"/>
            <consortium name="The Broad Institute Genome Sequencing Center for Infectious Disease"/>
            <person name="Wu L."/>
            <person name="Ma J."/>
        </authorList>
    </citation>
    <scope>NUCLEOTIDE SEQUENCE [LARGE SCALE GENOMIC DNA]</scope>
    <source>
        <strain evidence="7">CECT 7398</strain>
    </source>
</reference>
<evidence type="ECO:0000313" key="6">
    <source>
        <dbReference type="EMBL" id="MDN3610419.1"/>
    </source>
</evidence>
<dbReference type="RefSeq" id="WP_217702061.1">
    <property type="nucleotide sequence ID" value="NZ_JABEYA020000001.1"/>
</dbReference>
<dbReference type="InterPro" id="IPR022237">
    <property type="entry name" value="PsiD-like"/>
</dbReference>